<organism evidence="2 3">
    <name type="scientific">Elaeophora elaphi</name>
    <dbReference type="NCBI Taxonomy" id="1147741"/>
    <lineage>
        <taxon>Eukaryota</taxon>
        <taxon>Metazoa</taxon>
        <taxon>Ecdysozoa</taxon>
        <taxon>Nematoda</taxon>
        <taxon>Chromadorea</taxon>
        <taxon>Rhabditida</taxon>
        <taxon>Spirurina</taxon>
        <taxon>Spiruromorpha</taxon>
        <taxon>Filarioidea</taxon>
        <taxon>Onchocercidae</taxon>
        <taxon>Elaeophora</taxon>
    </lineage>
</organism>
<dbReference type="Proteomes" id="UP000050640">
    <property type="component" value="Unplaced"/>
</dbReference>
<dbReference type="AlphaFoldDB" id="A0A0R3RIP6"/>
<keyword evidence="2" id="KW-1185">Reference proteome</keyword>
<name>A0A0R3RIP6_9BILA</name>
<evidence type="ECO:0000313" key="3">
    <source>
        <dbReference type="WBParaSite" id="EEL_0000135401-mRNA-1"/>
    </source>
</evidence>
<proteinExistence type="predicted"/>
<protein>
    <submittedName>
        <fullName evidence="3">PH domain-containing protein</fullName>
    </submittedName>
</protein>
<evidence type="ECO:0000313" key="2">
    <source>
        <dbReference type="Proteomes" id="UP000050640"/>
    </source>
</evidence>
<accession>A0A0R3RIP6</accession>
<dbReference type="WBParaSite" id="EEL_0000135401-mRNA-1">
    <property type="protein sequence ID" value="EEL_0000135401-mRNA-1"/>
    <property type="gene ID" value="EEL_0000135401"/>
</dbReference>
<feature type="region of interest" description="Disordered" evidence="1">
    <location>
        <begin position="1"/>
        <end position="23"/>
    </location>
</feature>
<evidence type="ECO:0000256" key="1">
    <source>
        <dbReference type="SAM" id="MobiDB-lite"/>
    </source>
</evidence>
<reference evidence="3" key="1">
    <citation type="submission" date="2017-02" db="UniProtKB">
        <authorList>
            <consortium name="WormBaseParasite"/>
        </authorList>
    </citation>
    <scope>IDENTIFICATION</scope>
</reference>
<sequence>MNLHQPQPLTPVPESDTDRESTSTVIISSATSERKGNWLKRICINVSKLLSNPRENHLLHPLSNYASRKIGRQELSSFHYQQQQHIGHRSSFIRRLSAAIPSLSTDSMPFAAVSSLLP</sequence>